<dbReference type="InterPro" id="IPR019618">
    <property type="entry name" value="Spore_germination_GerPA"/>
</dbReference>
<dbReference type="STRING" id="1221500.ABE65_002290"/>
<dbReference type="AlphaFoldDB" id="A0A160IIC5"/>
<dbReference type="KEGG" id="fpn:ABE65_002290"/>
<organism evidence="2 3">
    <name type="scientific">Fictibacillus phosphorivorans</name>
    <dbReference type="NCBI Taxonomy" id="1221500"/>
    <lineage>
        <taxon>Bacteria</taxon>
        <taxon>Bacillati</taxon>
        <taxon>Bacillota</taxon>
        <taxon>Bacilli</taxon>
        <taxon>Bacillales</taxon>
        <taxon>Fictibacillaceae</taxon>
        <taxon>Fictibacillus</taxon>
    </lineage>
</organism>
<dbReference type="EMBL" id="CP015378">
    <property type="protein sequence ID" value="ANC75728.1"/>
    <property type="molecule type" value="Genomic_DNA"/>
</dbReference>
<dbReference type="Pfam" id="PF10676">
    <property type="entry name" value="gerPA"/>
    <property type="match status" value="1"/>
</dbReference>
<accession>A0A160IIC5</accession>
<evidence type="ECO:0000313" key="3">
    <source>
        <dbReference type="Proteomes" id="UP000076623"/>
    </source>
</evidence>
<keyword evidence="3" id="KW-1185">Reference proteome</keyword>
<evidence type="ECO:0000256" key="1">
    <source>
        <dbReference type="ARBA" id="ARBA00008103"/>
    </source>
</evidence>
<proteinExistence type="inferred from homology"/>
<reference evidence="2 3" key="1">
    <citation type="submission" date="2016-04" db="EMBL/GenBank/DDBJ databases">
        <title>Complete genome sequence of Fictibacillus phosphorivorans G25-29, a strain toxic to nematodes.</title>
        <authorList>
            <person name="Zheng Z."/>
        </authorList>
    </citation>
    <scope>NUCLEOTIDE SEQUENCE [LARGE SCALE GENOMIC DNA]</scope>
    <source>
        <strain evidence="2 3">G25-29</strain>
    </source>
</reference>
<sequence length="72" mass="7282">MPCLIVAPININAAEGVVNFGDTLVINPKSTGKGYNGSGGGNTGNFIQTTNVVNATNTLDPDIFDSNNAGNA</sequence>
<dbReference type="PANTHER" id="PTHR37808:SF1">
    <property type="entry name" value="SPORE GERMINATION PROTEIN-LIKE PROTEIN YDZR"/>
    <property type="match status" value="1"/>
</dbReference>
<dbReference type="Proteomes" id="UP000076623">
    <property type="component" value="Chromosome"/>
</dbReference>
<protein>
    <submittedName>
        <fullName evidence="2">Uncharacterized protein</fullName>
    </submittedName>
</protein>
<dbReference type="PANTHER" id="PTHR37808">
    <property type="entry name" value="SPORE GERMINATION PROTEIN-LIKE PROTEIN YDZR-RELATED"/>
    <property type="match status" value="1"/>
</dbReference>
<dbReference type="RefSeq" id="WP_066391061.1">
    <property type="nucleotide sequence ID" value="NZ_CP015378.1"/>
</dbReference>
<comment type="similarity">
    <text evidence="1">Belongs to the GerPA/GerPF family.</text>
</comment>
<gene>
    <name evidence="2" type="ORF">ABE65_002290</name>
</gene>
<name>A0A160IIC5_9BACL</name>
<evidence type="ECO:0000313" key="2">
    <source>
        <dbReference type="EMBL" id="ANC75728.1"/>
    </source>
</evidence>